<proteinExistence type="predicted"/>
<dbReference type="EMBL" id="JAPDUM010000001">
    <property type="protein sequence ID" value="MCW4165018.1"/>
    <property type="molecule type" value="Genomic_DNA"/>
</dbReference>
<name>A0AAW5V1Q9_9BACT</name>
<dbReference type="InterPro" id="IPR024361">
    <property type="entry name" value="BACON"/>
</dbReference>
<dbReference type="RefSeq" id="WP_264911367.1">
    <property type="nucleotide sequence ID" value="NZ_JAPDUL010000001.1"/>
</dbReference>
<reference evidence="1" key="1">
    <citation type="submission" date="2022-11" db="EMBL/GenBank/DDBJ databases">
        <title>Genomic repertoires linked with pathogenic potency of arthritogenic Prevotella copri isolated from the gut of rheumatoid arthritis patients.</title>
        <authorList>
            <person name="Nii T."/>
            <person name="Maeda Y."/>
            <person name="Motooka D."/>
            <person name="Naito M."/>
            <person name="Matsumoto Y."/>
            <person name="Ogawa T."/>
            <person name="Oguro-Igashira E."/>
            <person name="Kishikawa T."/>
            <person name="Yamashita M."/>
            <person name="Koizumi S."/>
            <person name="Kurakawa T."/>
            <person name="Okumura R."/>
            <person name="Kayama H."/>
            <person name="Murakami M."/>
            <person name="Sakaguchi T."/>
            <person name="Das B."/>
            <person name="Nakamura S."/>
            <person name="Okada Y."/>
            <person name="Kumanogoh A."/>
            <person name="Takeda K."/>
        </authorList>
    </citation>
    <scope>NUCLEOTIDE SEQUENCE</scope>
    <source>
        <strain evidence="1">RA-N001-16</strain>
    </source>
</reference>
<dbReference type="CDD" id="cd14948">
    <property type="entry name" value="BACON"/>
    <property type="match status" value="1"/>
</dbReference>
<comment type="caution">
    <text evidence="1">The sequence shown here is derived from an EMBL/GenBank/DDBJ whole genome shotgun (WGS) entry which is preliminary data.</text>
</comment>
<evidence type="ECO:0000313" key="1">
    <source>
        <dbReference type="EMBL" id="MCW4165018.1"/>
    </source>
</evidence>
<sequence length="285" mass="32854">MKHKILSIGLILVFGGIMSIKCFAQNKLTRNQILDAVRTHQQDIDSVSISIGDSVICDSTTTKITLDVMNDSLAHNYSYRLIFSKKDIEVDVYNDDNYLYRSVFEYTDFTYENLKAKINKYNIRKIDSYNDVCGGKENYIFRLYRGNKTYMSIENYNGRTNATAEFHDLIEEIKKLIPDISSVFLTCEEYEVTNDSVVSDTVDVNLILSDESIRFKNKGGEFKKVKVICNIEDWEILSYPNWITISRNDNEFVIESTKNNTKKHRTGILKVGCLGETKEISILQN</sequence>
<dbReference type="AlphaFoldDB" id="A0AAW5V1Q9"/>
<accession>A0AAW5V1Q9</accession>
<dbReference type="Proteomes" id="UP001209476">
    <property type="component" value="Unassembled WGS sequence"/>
</dbReference>
<evidence type="ECO:0000313" key="2">
    <source>
        <dbReference type="Proteomes" id="UP001209476"/>
    </source>
</evidence>
<protein>
    <submittedName>
        <fullName evidence="1">BACON domain-containing protein</fullName>
    </submittedName>
</protein>
<gene>
    <name evidence="1" type="ORF">ONS98_07225</name>
</gene>
<dbReference type="Gene3D" id="2.60.40.10">
    <property type="entry name" value="Immunoglobulins"/>
    <property type="match status" value="1"/>
</dbReference>
<dbReference type="InterPro" id="IPR013783">
    <property type="entry name" value="Ig-like_fold"/>
</dbReference>
<organism evidence="1 2">
    <name type="scientific">Segatella copri</name>
    <dbReference type="NCBI Taxonomy" id="165179"/>
    <lineage>
        <taxon>Bacteria</taxon>
        <taxon>Pseudomonadati</taxon>
        <taxon>Bacteroidota</taxon>
        <taxon>Bacteroidia</taxon>
        <taxon>Bacteroidales</taxon>
        <taxon>Prevotellaceae</taxon>
        <taxon>Segatella</taxon>
    </lineage>
</organism>